<comment type="caution">
    <text evidence="8">The sequence shown here is derived from an EMBL/GenBank/DDBJ whole genome shotgun (WGS) entry which is preliminary data.</text>
</comment>
<dbReference type="InterPro" id="IPR011527">
    <property type="entry name" value="ABC1_TM_dom"/>
</dbReference>
<reference evidence="9" key="1">
    <citation type="journal article" date="2019" name="Int. J. Syst. Evol. Microbiol.">
        <title>The Global Catalogue of Microorganisms (GCM) 10K type strain sequencing project: providing services to taxonomists for standard genome sequencing and annotation.</title>
        <authorList>
            <consortium name="The Broad Institute Genomics Platform"/>
            <consortium name="The Broad Institute Genome Sequencing Center for Infectious Disease"/>
            <person name="Wu L."/>
            <person name="Ma J."/>
        </authorList>
    </citation>
    <scope>NUCLEOTIDE SEQUENCE [LARGE SCALE GENOMIC DNA]</scope>
    <source>
        <strain evidence="9">JCM 14322</strain>
    </source>
</reference>
<proteinExistence type="predicted"/>
<dbReference type="Gene3D" id="3.40.50.300">
    <property type="entry name" value="P-loop containing nucleotide triphosphate hydrolases"/>
    <property type="match status" value="1"/>
</dbReference>
<protein>
    <submittedName>
        <fullName evidence="8">ABC transporter ATP-binding protein</fullName>
    </submittedName>
</protein>
<evidence type="ECO:0000313" key="8">
    <source>
        <dbReference type="EMBL" id="GAA1808335.1"/>
    </source>
</evidence>
<accession>A0ABP4YD42</accession>
<dbReference type="RefSeq" id="WP_344295229.1">
    <property type="nucleotide sequence ID" value="NZ_BAAANJ010000005.1"/>
</dbReference>
<keyword evidence="3 5" id="KW-1133">Transmembrane helix</keyword>
<feature type="transmembrane region" description="Helical" evidence="5">
    <location>
        <begin position="137"/>
        <end position="163"/>
    </location>
</feature>
<dbReference type="PANTHER" id="PTHR43394:SF1">
    <property type="entry name" value="ATP-BINDING CASSETTE SUB-FAMILY B MEMBER 10, MITOCHONDRIAL"/>
    <property type="match status" value="1"/>
</dbReference>
<evidence type="ECO:0000256" key="3">
    <source>
        <dbReference type="ARBA" id="ARBA00022989"/>
    </source>
</evidence>
<dbReference type="Proteomes" id="UP001500002">
    <property type="component" value="Unassembled WGS sequence"/>
</dbReference>
<keyword evidence="4 5" id="KW-0472">Membrane</keyword>
<dbReference type="PROSITE" id="PS50893">
    <property type="entry name" value="ABC_TRANSPORTER_2"/>
    <property type="match status" value="1"/>
</dbReference>
<name>A0ABP4YD42_9MICO</name>
<evidence type="ECO:0000313" key="9">
    <source>
        <dbReference type="Proteomes" id="UP001500002"/>
    </source>
</evidence>
<dbReference type="CDD" id="cd07346">
    <property type="entry name" value="ABC_6TM_exporters"/>
    <property type="match status" value="1"/>
</dbReference>
<dbReference type="GO" id="GO:0005524">
    <property type="term" value="F:ATP binding"/>
    <property type="evidence" value="ECO:0007669"/>
    <property type="project" value="UniProtKB-KW"/>
</dbReference>
<sequence>MRAIPEPFVAPPRGVTPWGFLRWLVGKQWTTVVQGTVCDIIWLLGLALTPWAIGRAVDEGLVAGDYAAFLMWLGVVVPLQLQHSLIQGLRDRAGSVNFERSWSRVDQLIARASSRVTVAAERELHPGAVVTMASSDVWALSFVAINVGSLVSALISFATVAVILLRDSLLLGGLVIVGVPAFSALLFLLVRSLRARQIEARDATSEMNTVATDSARGLRVLRGIGGEDWFLARFRERSAAARDAGKRVARPMSIAEALKVLIAGTLVVGLTWIGAVLVTRGELSVGELVSFYGYAGFMVLPVTLLNQSVTVAVRALIAARQIAGLLEVAPLWPREAAAEAGRVAAAEAAVQTAAQDDADEDPTLHWDLLDERSGLRVREGELLGVAVRDAGQARALVDRIGRMAPDDPDAVVRLHGQSIAELPIGEIRERIVVSDPVPFLFSGTLRELLDPRGRRDDETILRAVAAVDATDIVDAVDGGLDVIVGERGVEFSGGQRQRLGAARSLLSEPQLLVLHEPTSSVDASTEERMAAGMRAYRRGRATVMVSTSPLVLGVSDRVALIDDAGEVVAEGAHEELLQLEADYRGVVLRAEGVS</sequence>
<dbReference type="Pfam" id="PF00005">
    <property type="entry name" value="ABC_tran"/>
    <property type="match status" value="1"/>
</dbReference>
<dbReference type="InterPro" id="IPR039421">
    <property type="entry name" value="Type_1_exporter"/>
</dbReference>
<dbReference type="PANTHER" id="PTHR43394">
    <property type="entry name" value="ATP-DEPENDENT PERMEASE MDL1, MITOCHONDRIAL"/>
    <property type="match status" value="1"/>
</dbReference>
<feature type="transmembrane region" description="Helical" evidence="5">
    <location>
        <begin position="291"/>
        <end position="317"/>
    </location>
</feature>
<dbReference type="EMBL" id="BAAANJ010000005">
    <property type="protein sequence ID" value="GAA1808335.1"/>
    <property type="molecule type" value="Genomic_DNA"/>
</dbReference>
<evidence type="ECO:0000256" key="1">
    <source>
        <dbReference type="ARBA" id="ARBA00004651"/>
    </source>
</evidence>
<feature type="domain" description="ABC transmembrane type-1" evidence="7">
    <location>
        <begin position="40"/>
        <end position="314"/>
    </location>
</feature>
<dbReference type="SUPFAM" id="SSF52540">
    <property type="entry name" value="P-loop containing nucleoside triphosphate hydrolases"/>
    <property type="match status" value="1"/>
</dbReference>
<organism evidence="8 9">
    <name type="scientific">Agromyces neolithicus</name>
    <dbReference type="NCBI Taxonomy" id="269420"/>
    <lineage>
        <taxon>Bacteria</taxon>
        <taxon>Bacillati</taxon>
        <taxon>Actinomycetota</taxon>
        <taxon>Actinomycetes</taxon>
        <taxon>Micrococcales</taxon>
        <taxon>Microbacteriaceae</taxon>
        <taxon>Agromyces</taxon>
    </lineage>
</organism>
<dbReference type="Gene3D" id="1.20.1560.10">
    <property type="entry name" value="ABC transporter type 1, transmembrane domain"/>
    <property type="match status" value="1"/>
</dbReference>
<evidence type="ECO:0000256" key="5">
    <source>
        <dbReference type="SAM" id="Phobius"/>
    </source>
</evidence>
<keyword evidence="8" id="KW-0067">ATP-binding</keyword>
<keyword evidence="2 5" id="KW-0812">Transmembrane</keyword>
<feature type="transmembrane region" description="Helical" evidence="5">
    <location>
        <begin position="169"/>
        <end position="190"/>
    </location>
</feature>
<dbReference type="Pfam" id="PF00664">
    <property type="entry name" value="ABC_membrane"/>
    <property type="match status" value="1"/>
</dbReference>
<dbReference type="SUPFAM" id="SSF90123">
    <property type="entry name" value="ABC transporter transmembrane region"/>
    <property type="match status" value="1"/>
</dbReference>
<evidence type="ECO:0000256" key="4">
    <source>
        <dbReference type="ARBA" id="ARBA00023136"/>
    </source>
</evidence>
<evidence type="ECO:0000256" key="2">
    <source>
        <dbReference type="ARBA" id="ARBA00022692"/>
    </source>
</evidence>
<feature type="domain" description="ABC transporter" evidence="6">
    <location>
        <begin position="350"/>
        <end position="589"/>
    </location>
</feature>
<dbReference type="InterPro" id="IPR003439">
    <property type="entry name" value="ABC_transporter-like_ATP-bd"/>
</dbReference>
<keyword evidence="9" id="KW-1185">Reference proteome</keyword>
<dbReference type="InterPro" id="IPR027417">
    <property type="entry name" value="P-loop_NTPase"/>
</dbReference>
<dbReference type="InterPro" id="IPR036640">
    <property type="entry name" value="ABC1_TM_sf"/>
</dbReference>
<comment type="subcellular location">
    <subcellularLocation>
        <location evidence="1">Cell membrane</location>
        <topology evidence="1">Multi-pass membrane protein</topology>
    </subcellularLocation>
</comment>
<gene>
    <name evidence="8" type="ORF">GCM10009749_15890</name>
</gene>
<evidence type="ECO:0000259" key="6">
    <source>
        <dbReference type="PROSITE" id="PS50893"/>
    </source>
</evidence>
<feature type="transmembrane region" description="Helical" evidence="5">
    <location>
        <begin position="260"/>
        <end position="279"/>
    </location>
</feature>
<keyword evidence="8" id="KW-0547">Nucleotide-binding</keyword>
<evidence type="ECO:0000259" key="7">
    <source>
        <dbReference type="PROSITE" id="PS50929"/>
    </source>
</evidence>
<dbReference type="PROSITE" id="PS50929">
    <property type="entry name" value="ABC_TM1F"/>
    <property type="match status" value="1"/>
</dbReference>